<dbReference type="Proteomes" id="UP001140091">
    <property type="component" value="Unassembled WGS sequence"/>
</dbReference>
<accession>A0A9W8IVK1</accession>
<dbReference type="AlphaFoldDB" id="A0A9W8IVK1"/>
<sequence>MCGILEDGVGEMHFIDRKDAAGNGDPARGELRGSYKVAKVSKIPCQHAGMRWPLLIVSTWDIPQRQYLNIVACLENRKDIRGVLSTIMGDNNGLDMGGKEIEGFRGVAMMQIFNDPTEVPQLLFKFDDKSAVENGLHP</sequence>
<protein>
    <submittedName>
        <fullName evidence="1">Uncharacterized protein</fullName>
    </submittedName>
</protein>
<dbReference type="EMBL" id="JANBPK010001283">
    <property type="protein sequence ID" value="KAJ2923761.1"/>
    <property type="molecule type" value="Genomic_DNA"/>
</dbReference>
<gene>
    <name evidence="1" type="ORF">H1R20_g13331</name>
</gene>
<feature type="non-terminal residue" evidence="1">
    <location>
        <position position="138"/>
    </location>
</feature>
<keyword evidence="2" id="KW-1185">Reference proteome</keyword>
<reference evidence="1" key="1">
    <citation type="submission" date="2022-06" db="EMBL/GenBank/DDBJ databases">
        <title>Genome Sequence of Candolleomyces eurysporus.</title>
        <authorList>
            <person name="Buettner E."/>
        </authorList>
    </citation>
    <scope>NUCLEOTIDE SEQUENCE</scope>
    <source>
        <strain evidence="1">VTCC 930004</strain>
    </source>
</reference>
<proteinExistence type="predicted"/>
<organism evidence="1 2">
    <name type="scientific">Candolleomyces eurysporus</name>
    <dbReference type="NCBI Taxonomy" id="2828524"/>
    <lineage>
        <taxon>Eukaryota</taxon>
        <taxon>Fungi</taxon>
        <taxon>Dikarya</taxon>
        <taxon>Basidiomycota</taxon>
        <taxon>Agaricomycotina</taxon>
        <taxon>Agaricomycetes</taxon>
        <taxon>Agaricomycetidae</taxon>
        <taxon>Agaricales</taxon>
        <taxon>Agaricineae</taxon>
        <taxon>Psathyrellaceae</taxon>
        <taxon>Candolleomyces</taxon>
    </lineage>
</organism>
<evidence type="ECO:0000313" key="1">
    <source>
        <dbReference type="EMBL" id="KAJ2923761.1"/>
    </source>
</evidence>
<evidence type="ECO:0000313" key="2">
    <source>
        <dbReference type="Proteomes" id="UP001140091"/>
    </source>
</evidence>
<comment type="caution">
    <text evidence="1">The sequence shown here is derived from an EMBL/GenBank/DDBJ whole genome shotgun (WGS) entry which is preliminary data.</text>
</comment>
<name>A0A9W8IVK1_9AGAR</name>